<dbReference type="OrthoDB" id="4506156at2759"/>
<accession>Q0CK92</accession>
<evidence type="ECO:0000256" key="1">
    <source>
        <dbReference type="SAM" id="MobiDB-lite"/>
    </source>
</evidence>
<feature type="region of interest" description="Disordered" evidence="1">
    <location>
        <begin position="170"/>
        <end position="241"/>
    </location>
</feature>
<reference evidence="3" key="1">
    <citation type="submission" date="2005-09" db="EMBL/GenBank/DDBJ databases">
        <title>Annotation of the Aspergillus terreus NIH2624 genome.</title>
        <authorList>
            <person name="Birren B.W."/>
            <person name="Lander E.S."/>
            <person name="Galagan J.E."/>
            <person name="Nusbaum C."/>
            <person name="Devon K."/>
            <person name="Henn M."/>
            <person name="Ma L.-J."/>
            <person name="Jaffe D.B."/>
            <person name="Butler J."/>
            <person name="Alvarez P."/>
            <person name="Gnerre S."/>
            <person name="Grabherr M."/>
            <person name="Kleber M."/>
            <person name="Mauceli E.W."/>
            <person name="Brockman W."/>
            <person name="Rounsley S."/>
            <person name="Young S.K."/>
            <person name="LaButti K."/>
            <person name="Pushparaj V."/>
            <person name="DeCaprio D."/>
            <person name="Crawford M."/>
            <person name="Koehrsen M."/>
            <person name="Engels R."/>
            <person name="Montgomery P."/>
            <person name="Pearson M."/>
            <person name="Howarth C."/>
            <person name="Larson L."/>
            <person name="Luoma S."/>
            <person name="White J."/>
            <person name="Alvarado L."/>
            <person name="Kodira C.D."/>
            <person name="Zeng Q."/>
            <person name="Oleary S."/>
            <person name="Yandava C."/>
            <person name="Denning D.W."/>
            <person name="Nierman W.C."/>
            <person name="Milne T."/>
            <person name="Madden K."/>
        </authorList>
    </citation>
    <scope>NUCLEOTIDE SEQUENCE [LARGE SCALE GENOMIC DNA]</scope>
    <source>
        <strain evidence="3">NIH 2624 / FGSC A1156</strain>
    </source>
</reference>
<evidence type="ECO:0000313" key="3">
    <source>
        <dbReference type="Proteomes" id="UP000007963"/>
    </source>
</evidence>
<dbReference type="RefSeq" id="XP_001215070.1">
    <property type="nucleotide sequence ID" value="XM_001215070.1"/>
</dbReference>
<protein>
    <submittedName>
        <fullName evidence="2">Uncharacterized protein</fullName>
    </submittedName>
</protein>
<feature type="compositionally biased region" description="Low complexity" evidence="1">
    <location>
        <begin position="194"/>
        <end position="213"/>
    </location>
</feature>
<proteinExistence type="predicted"/>
<dbReference type="GeneID" id="4321681"/>
<sequence>MAVARGIQGLAPLFKRHQQLIKSIDNESKRTIESLRHITRRLRSLRRGKPISTVERLIAQFEWTRESKKTVPSLFQNMEVLERSMRTTATLVNIQLLSQTYQQDPSDAVLAQFELSRKMLRIEFDKLQHAQQVQKRLMMQQQISPSQHVKAEEFAQEIITILKREIPQLKNHQPAGSQSTSDSRSPPTSHISDEPSPITTPSLSLPSRSESQSVIKPEQDGDVPGPKRQISRKRRTRSAPSIKEAHICGCPLLDHQDWSLSRLLDDPRLIVQMHPAIHPISNEKGMVVALIQLEDGGTPVRYLNMEMEVR</sequence>
<dbReference type="EMBL" id="CH476601">
    <property type="protein sequence ID" value="EAU33653.1"/>
    <property type="molecule type" value="Genomic_DNA"/>
</dbReference>
<dbReference type="VEuPathDB" id="FungiDB:ATEG_05892"/>
<dbReference type="Proteomes" id="UP000007963">
    <property type="component" value="Unassembled WGS sequence"/>
</dbReference>
<dbReference type="OMA" id="KEAHICG"/>
<dbReference type="HOGENOM" id="CLU_897094_0_0_1"/>
<name>Q0CK92_ASPTN</name>
<organism evidence="2 3">
    <name type="scientific">Aspergillus terreus (strain NIH 2624 / FGSC A1156)</name>
    <dbReference type="NCBI Taxonomy" id="341663"/>
    <lineage>
        <taxon>Eukaryota</taxon>
        <taxon>Fungi</taxon>
        <taxon>Dikarya</taxon>
        <taxon>Ascomycota</taxon>
        <taxon>Pezizomycotina</taxon>
        <taxon>Eurotiomycetes</taxon>
        <taxon>Eurotiomycetidae</taxon>
        <taxon>Eurotiales</taxon>
        <taxon>Aspergillaceae</taxon>
        <taxon>Aspergillus</taxon>
        <taxon>Aspergillus subgen. Circumdati</taxon>
    </lineage>
</organism>
<feature type="compositionally biased region" description="Polar residues" evidence="1">
    <location>
        <begin position="170"/>
        <end position="190"/>
    </location>
</feature>
<dbReference type="AlphaFoldDB" id="Q0CK92"/>
<gene>
    <name evidence="2" type="ORF">ATEG_05892</name>
</gene>
<dbReference type="STRING" id="341663.Q0CK92"/>
<evidence type="ECO:0000313" key="2">
    <source>
        <dbReference type="EMBL" id="EAU33653.1"/>
    </source>
</evidence>